<dbReference type="GO" id="GO:0008483">
    <property type="term" value="F:transaminase activity"/>
    <property type="evidence" value="ECO:0007669"/>
    <property type="project" value="InterPro"/>
</dbReference>
<feature type="domain" description="Carrier" evidence="11">
    <location>
        <begin position="5044"/>
        <end position="5118"/>
    </location>
</feature>
<sequence length="5140" mass="542706">MRIETETSEQNPYVEALRRASTQIRALRDENAALRASSPIAVVGMGCRYPGGADDPERFWQLLAEGRDAVAPIPRERFDIDRWYSANPADPGRIYVREAALIGDVRGFDPGFFRITPAEAEALDPQQRLLLEVSWEAFEDARIDTRRLAGTRAGVFIGLSNYDYIQAHVHSGDPTRITPYSGSGVMFSTAAGRLSYFYDLRGPCVTLDTACSSSLVALDAAIKALRRRDCDAALAGGISLILSPDSTVALCKVQALAADGRSRAFDGRASGYGRGEGCGLLVLKRLDDALRDGDPVHALLAGSAVNHDGRSNGLTAPNGLAQQAVIRAALADAQLAPDAVDYIEAHGTGTPLGDPIEFGALDAVFGKRSPERTLLLGSVKTNIGHTEAAAGVASVIKTILAMRHATLPASLHFETPNDHIDWAAASIEVVATPRAWPAQAAGISSFGLSGTNAHLIVAAAPAYEAAGQTPALPHVLALSAATPAALAAMAAAWEARLAEATPVDIAALCATAARRTPLAERRVAVGADAAELVADLRAAATRTSAPARQAGTAFLFTGQGAHHAGMGRALLASEPVFRAAFERCAAVAGDALGMPLAALLDEGDALARSAIAQPVTFALQWALSELWASRGVLPDAVAGHSVGEFAAAAVAGALTPEAAMALVIERGQRMQALPEGGAMAAVYAARERVEPVVRAHAGKLAIAAVNTAETITVSGDAASLDEALATLARDGVQAIRLKVSHAFHSPLMQPMLAGFRAVCQASPAGSPRLPFYSTVTGARLATGRLLTPDYWIEQISAPVRFADALAALRADGFERFLEIGPGDVLAGFARSGGARLATASLKRGVEERVQIARASAALWCDGADVDWAAIMPAPGRFVAAPHYPFQRKPYWLEVAPLRPTGWSSLDPIPSGAEPAEKTIMNTAVIVDHLIETLASITRLEPAEISPVQHLTDMGLDSLMLLKLGQAVERDYGVELKMSQLFKELGTLAEIEVYLQTHASRRPGAPAPLAVLPSQPVAPPAAPAVAIAPLAMATLAAAPVAWVSDGGLFQQQLQAMAALAAQNLASLNELSRLQLSVAGQAPAALPAPVAAAAPAVRAAEAPVARAEQPKAPVAVPVAQIRGINLAGVKLNAEQQAYVDQVVAVHVARTGGSKVRTRESRAVLADWKHTLSFWGQLKEAKYPIVSAGSDGPYVTDVDGNRYIDIAMGMGVHFFGHKPAFIHDALKTQMDRGIELGTQSPRAAEAAQLIAELTGTERVAFSNTGSEVVMVALRLARAATGRKTIVLFKNSYHGIFDGVLATEVDGERVPIGLGTPEGMIEDLVVLPYDSPASLAYIRAHGDSLAGVLVEPVQSRDPDLQPQGFLKALRRLTRASGTALIFDEMINGFRAGPGGAQAWFGIDADMALYGKIVGGGMPIGVIAGKARFLDYIDGGDWDYGDRSGPQSAMIYFGGTFCRNPATMTAAHAALTYMKAEGAALQDLVTTRTEAFCDRLNYWFERERVPLRAKHFSSQWRIVPIGAQDREPIELELLYLSMLVRGVYTWERRINFFSTAHSQADVDAVFEAITGAIADIRAHGFDWSTDTYPAPQFSALSSPERRLYALAQREGGEAPYHLPQAFTIQGPLDTDRLEEAFRAVIRRHPALRTAFVTIDGEPLAKCIAEPRFAVERVDVAAGEEDAFIAGFIRPFDLAQAPLIRVAVGRLAPERHLLLADTHHIAVDGLSFDIIAAELMALYAGETLPGVDYDLAAARRAAAAGGEGARGEANATFWREQLAALPQLDLAGDRPRPLQRDFRGDAVIAHVPKALLDRLKALGRARGGASLYMVLLAAWSGFLHRLSGQDDIVIAGASSGREHVAVARAVGMFVNTLAFRTRPGGSLSFAAHLDAVAQVALAAYDHGDFPFEAAAALAGPPAPGRNAVFDTMLSYENATARAFRIADLDFTSREIALQAAMFDLALDITEIDGALTLRFGFATQLFDRATIEHWAAAFGQMLAAIADHPDGPIGGIDLVTPGQAAVIAALNDTAADYPREATLVDLFDEAAAAHAGRVAVVSGDTALTYAELAAAADALAAAIAGRAAPGACVGMLLPRSERCVVAELAILKAGCVFVPLDDGQPPAVLAHILSDSACAAVIVDATTAALLPESSRELALDVGERAAARPAVARTPDDIAYIIYTSGSTGLPKGCQVSHRNAVRLLINDRMPFAFGPSEVFVCAHSFAFDFSIWEIWCAIANGGTVVIASAATARDPAALLALVRAHRVTVLNQTPAAFYGLIDAERAVATHDLAAHLHTVIFGGDRLEPTYLRAWSALYPLALVALVNMYGITETTVHVTWHRLAEADLASGRSAIGRPIPETQVLLLDAAGATVPLGVPGEMWVGGSGVCAGYLNRPELTGQRFVAREGQRYYRSGDIGRLGADGVLTYLGRNDHQVQVRGHRVELAAIQHWLLAHPAVEKAVVTATDDALAAYVVSEKALTAEALQAHLARYLPMHAIPSRFIRLAALPLTANGKIDRAALAAADGSALPASAAALAPRTAAEATIAGIWGDVLGGGAPGVEQDYFALGGDSIKALQIVSRLHRAGIRVSLAQILTARTVAALAAVAGDAEAAAGLSRADTAPLTPIQRWFVETHGTAPEHFNNAVLLAADAVDTDALARAVAALIERHDGLRLSLDLAHGVQRVAATLAVPVETIELASAAALTAHAATLQARFDVARPPLLRVVHYRLPDGERVLLLCHHLVIDGVSWRILLEDLFAAYAAECAGEAATLAAAGSWLDWPAALAQAARDPALLAEIPYWQGIEAAEATALPRDYDDEINAVADARSIALELDADASAALLRRAGANEGGMAALLLGALALAFREAFGMPRIRIRLEGHGREELVPGLDISRTIGWFTSLFPAVIEVGAAVGLDAAAARAGAALAAIPRKGVGYGLLRYATPPALRPGLVFAEPPEIGFNYMGQFDAELGGGFRLADEPIGPVLGATLRRPELIDIESAIVGGKLALSIGYGERIHARATVQKLADALRSALLGASAPSPGAAKTDTVRNAPAASPAPSNDATEVNGAEVDAPGVEAVLPLSPLQQGMAFHALSGDRQSYLQQFAFTLRGRLDHERFAAAWQAVLARHQALRAAIVAPPGEALYQIVLAERPGPVAVADLSTLAAGRHAEAVERHAAQERAQGFDLARDPLLRLLLLRLGKTQTRVILTLHHIVADGWSLGIVFAELMALYRGAQLPPAPPFSRHLEWLAAQDSAAARRYWMARLRDAPEPVALPGLRTVADGGYAMRELSFAFDGATTQALAELGVRLGVTLNTLVQAQWAVLLAGFAGGADVMFGAITSGRPAELEGVEAMVGLFLQPVPVRVRVAGEQGFAALARSIQHDAGEAAPFHHFPLAEMQRLAGKRRTLFDHVLVFENYPFASLGDAELAIADVQAIEQMHFPFSIVVEPGETLAIKFTFNALAINEADLRAIEAQWRRLAEAVLADADRPLAEIALGARTAPVAGSAIEGTVLDRFEAQVAARPDAIAIEDDGEALSYRTLDARAEALARALVALGVRHGDRVASFQPAGIGHVATLLAAWKAGAVFVPLDIEAPARRLALLATCVEPRAWVVAAALRDRLAAAVSPPAERVVAWNASGAFGTAGVALDTRRRPGPADAAYVMFTSGSTGTPRPILAGHAGLRHFIDWEAQELAVQPGVRVSNLALPTFDVSLRDIFLPLATGGTACIAPLEVRRDGARLAAWLAQENIAVAHVVPSIFRLALKALEEQPCPLPALRHLLFAGEMLWNTDVARTRAALGPAVALRNLYGPSETSLAKCCHRIDGTGDPARAVPVGRPLPGTQVLVIKEGRLAAPGAIGELHIAPPFAMLGYLGDVEANAARFIQAELEWGVEGMVYRTGDMGRALADGTIELGGRLDGQVKINGVRVELGEIEAAAMAHEAIETAVAIAHKRADGELAIACYFTAARPISTDELRAHLALDLARTAMPHFLIALDALPLGLNGKVDRRALPKPEELVSGRSAFVAPEGPVETRIAAIWGEVLGIKRVGACTGFFDVGGDSLRAMRVLTRANPEFGGSVTIADFFAAPTVRAMAAALAPRPQRAQRIPAAPPAADYPASRAQRRLWVLDQLGGNPAAYVLSAAYRLDGVLDPDALAAAIEALPARHEALRTVFVERNADLRQRVQVQADFAVTRIDLSDEPDPDAAARHRAEMLARDGFDLAQGPLLRASLLRLGADRHVLLFAVHHIVSDAESVSVMVEEILRGARGEAPPPLRIHYKDHAVAEAAWLASPAAAAMRHWWLARLAALPPRLDLPFDHVPAGPPSYDGDRVSATLDAATTQGLRALASAAGTSFFASLVALTAALVQRHTGCDEAVLGMPVTCRDDPELETQLGFYVNLLPLRLALDDADDVAALLRRTGSVLAEAMDHRAYPFDLLVEQLDLPRDESRPPLFDVAVVFQDRRQRSLTLDGVTVSRFGGEPRVAKYPLTFEFVESDDGVTLNLEYASDLFERERIARMADHYARLAAAAVTAPDRAVARLPLLGAQELALVTAPGPVIALPGHATVPAIFATWAQQQPDADAVVCAGTTLSYAELDARARMIAGALASSGVAPGAVVAVLLDRSERLVAAFLGVLMAGAVYLPIDPGYPAERIALMLADSGAAVLLTEPGHGETEPAAALRSIDVTALVETTGSLPPAPGPDDAAYLIYTSGSTGRPKGVLLDHRGAANLALAQHHGLGIRSHHRIVQFALTSFDASVWEMVMALLNGACLLVAQPDDVRDPSVFAALLAAGRASVATLPPSYLAELSDDALAPLEILVTAGEAPDAPRMTRLAARLRVFNAYGPTETTVCASWHRVDAQADATQGVPIGRAIANGEIFVLDRCGNPAPIGVQGEIVIGGAGLARGYHARPELTEAAFVPHPWRDGARVYRSGDRGAMGTDGAIRFAGRRDRQVKLRGYRIELGEIERAIAALPGVRDVAVTVHKGPSSDELLAYVVGCAPDALAEALARTLPAHMLPARWITPATLPLTPNGKTDYAALPPVEAAPAQAPIDDPREALVAQAWRAVLGHAGFGRHDRFFAVGGDSIRAIQVVGRLRTAGHRIEMRAFLGTPTVAGIAALLVEAAPAPDARGGRVALAELEGLYENG</sequence>
<evidence type="ECO:0000256" key="5">
    <source>
        <dbReference type="ARBA" id="ARBA00022679"/>
    </source>
</evidence>
<dbReference type="SUPFAM" id="SSF55048">
    <property type="entry name" value="Probable ACP-binding domain of malonyl-CoA ACP transacylase"/>
    <property type="match status" value="1"/>
</dbReference>
<dbReference type="SMART" id="SM00823">
    <property type="entry name" value="PKS_PP"/>
    <property type="match status" value="4"/>
</dbReference>
<feature type="domain" description="Carrier" evidence="11">
    <location>
        <begin position="4019"/>
        <end position="4094"/>
    </location>
</feature>
<dbReference type="Gene3D" id="3.40.640.10">
    <property type="entry name" value="Type I PLP-dependent aspartate aminotransferase-like (Major domain)"/>
    <property type="match status" value="1"/>
</dbReference>
<dbReference type="Gene3D" id="2.30.38.10">
    <property type="entry name" value="Luciferase, Domain 3"/>
    <property type="match status" value="1"/>
</dbReference>
<dbReference type="SUPFAM" id="SSF53383">
    <property type="entry name" value="PLP-dependent transferases"/>
    <property type="match status" value="1"/>
</dbReference>
<dbReference type="Pfam" id="PF00501">
    <property type="entry name" value="AMP-binding"/>
    <property type="match status" value="3"/>
</dbReference>
<dbReference type="Pfam" id="PF02801">
    <property type="entry name" value="Ketoacyl-synt_C"/>
    <property type="match status" value="1"/>
</dbReference>
<comment type="caution">
    <text evidence="13">The sequence shown here is derived from an EMBL/GenBank/DDBJ whole genome shotgun (WGS) entry which is preliminary data.</text>
</comment>
<dbReference type="InterPro" id="IPR014031">
    <property type="entry name" value="Ketoacyl_synth_C"/>
</dbReference>
<dbReference type="Gene3D" id="3.30.559.30">
    <property type="entry name" value="Nonribosomal peptide synthetase, condensation domain"/>
    <property type="match status" value="4"/>
</dbReference>
<dbReference type="InterPro" id="IPR015421">
    <property type="entry name" value="PyrdxlP-dep_Trfase_major"/>
</dbReference>
<dbReference type="GO" id="GO:0043041">
    <property type="term" value="P:amino acid activation for nonribosomal peptide biosynthetic process"/>
    <property type="evidence" value="ECO:0007669"/>
    <property type="project" value="TreeGrafter"/>
</dbReference>
<dbReference type="GO" id="GO:0044550">
    <property type="term" value="P:secondary metabolite biosynthetic process"/>
    <property type="evidence" value="ECO:0007669"/>
    <property type="project" value="TreeGrafter"/>
</dbReference>
<dbReference type="InterPro" id="IPR016036">
    <property type="entry name" value="Malonyl_transacylase_ACP-bd"/>
</dbReference>
<evidence type="ECO:0000256" key="7">
    <source>
        <dbReference type="ARBA" id="ARBA00029443"/>
    </source>
</evidence>
<feature type="domain" description="Carrier" evidence="11">
    <location>
        <begin position="2530"/>
        <end position="2604"/>
    </location>
</feature>
<dbReference type="SUPFAM" id="SSF47336">
    <property type="entry name" value="ACP-like"/>
    <property type="match status" value="4"/>
</dbReference>
<dbReference type="Gene3D" id="1.10.1200.10">
    <property type="entry name" value="ACP-like"/>
    <property type="match status" value="4"/>
</dbReference>
<evidence type="ECO:0000313" key="14">
    <source>
        <dbReference type="Proteomes" id="UP000295293"/>
    </source>
</evidence>
<keyword evidence="14" id="KW-1185">Reference proteome</keyword>
<dbReference type="UniPathway" id="UPA00094"/>
<dbReference type="InterPro" id="IPR014043">
    <property type="entry name" value="Acyl_transferase_dom"/>
</dbReference>
<dbReference type="NCBIfam" id="NF003417">
    <property type="entry name" value="PRK04813.1"/>
    <property type="match status" value="3"/>
</dbReference>
<keyword evidence="6" id="KW-0663">Pyridoxal phosphate</keyword>
<dbReference type="InterPro" id="IPR042099">
    <property type="entry name" value="ANL_N_sf"/>
</dbReference>
<dbReference type="InterPro" id="IPR020845">
    <property type="entry name" value="AMP-binding_CS"/>
</dbReference>
<dbReference type="InterPro" id="IPR020806">
    <property type="entry name" value="PKS_PP-bd"/>
</dbReference>
<evidence type="ECO:0000256" key="2">
    <source>
        <dbReference type="ARBA" id="ARBA00005194"/>
    </source>
</evidence>
<dbReference type="Pfam" id="PF13193">
    <property type="entry name" value="AMP-binding_C"/>
    <property type="match status" value="1"/>
</dbReference>
<evidence type="ECO:0000256" key="4">
    <source>
        <dbReference type="ARBA" id="ARBA00022553"/>
    </source>
</evidence>
<dbReference type="FunFam" id="3.40.50.980:FF:000001">
    <property type="entry name" value="Non-ribosomal peptide synthetase"/>
    <property type="match status" value="1"/>
</dbReference>
<dbReference type="InterPro" id="IPR000873">
    <property type="entry name" value="AMP-dep_synth/lig_dom"/>
</dbReference>
<dbReference type="Pfam" id="PF00109">
    <property type="entry name" value="ketoacyl-synt"/>
    <property type="match status" value="1"/>
</dbReference>
<dbReference type="RefSeq" id="WP_133819579.1">
    <property type="nucleotide sequence ID" value="NZ_SNZH01000009.1"/>
</dbReference>
<dbReference type="Pfam" id="PF16197">
    <property type="entry name" value="KAsynt_C_assoc"/>
    <property type="match status" value="1"/>
</dbReference>
<feature type="transmembrane region" description="Helical" evidence="10">
    <location>
        <begin position="4620"/>
        <end position="4637"/>
    </location>
</feature>
<evidence type="ECO:0000256" key="9">
    <source>
        <dbReference type="SAM" id="MobiDB-lite"/>
    </source>
</evidence>
<feature type="region of interest" description="Disordered" evidence="9">
    <location>
        <begin position="3030"/>
        <end position="3059"/>
    </location>
</feature>
<dbReference type="CDD" id="cd19543">
    <property type="entry name" value="DCL_NRPS"/>
    <property type="match status" value="1"/>
</dbReference>
<dbReference type="SUPFAM" id="SSF53901">
    <property type="entry name" value="Thiolase-like"/>
    <property type="match status" value="1"/>
</dbReference>
<dbReference type="CDD" id="cd19531">
    <property type="entry name" value="LCL_NRPS-like"/>
    <property type="match status" value="2"/>
</dbReference>
<evidence type="ECO:0000256" key="8">
    <source>
        <dbReference type="ARBA" id="ARBA00054155"/>
    </source>
</evidence>
<accession>A0A4R6YU95</accession>
<dbReference type="PROSITE" id="PS00606">
    <property type="entry name" value="KS3_1"/>
    <property type="match status" value="1"/>
</dbReference>
<evidence type="ECO:0000256" key="3">
    <source>
        <dbReference type="ARBA" id="ARBA00022450"/>
    </source>
</evidence>
<dbReference type="SUPFAM" id="SSF52151">
    <property type="entry name" value="FabD/lysophospholipase-like"/>
    <property type="match status" value="1"/>
</dbReference>
<evidence type="ECO:0000256" key="6">
    <source>
        <dbReference type="ARBA" id="ARBA00022898"/>
    </source>
</evidence>
<dbReference type="InterPro" id="IPR016035">
    <property type="entry name" value="Acyl_Trfase/lysoPLipase"/>
</dbReference>
<dbReference type="Pfam" id="PF00202">
    <property type="entry name" value="Aminotran_3"/>
    <property type="match status" value="1"/>
</dbReference>
<keyword evidence="4" id="KW-0597">Phosphoprotein</keyword>
<comment type="similarity">
    <text evidence="7">In the C-terminal section; belongs to the NRP synthetase family.</text>
</comment>
<dbReference type="PANTHER" id="PTHR45527:SF1">
    <property type="entry name" value="FATTY ACID SYNTHASE"/>
    <property type="match status" value="1"/>
</dbReference>
<proteinExistence type="inferred from homology"/>
<dbReference type="InterPro" id="IPR010071">
    <property type="entry name" value="AA_adenyl_dom"/>
</dbReference>
<dbReference type="Gene3D" id="3.30.300.30">
    <property type="match status" value="3"/>
</dbReference>
<dbReference type="Gene3D" id="3.40.366.10">
    <property type="entry name" value="Malonyl-Coenzyme A Acyl Carrier Protein, domain 2"/>
    <property type="match status" value="1"/>
</dbReference>
<dbReference type="InterPro" id="IPR045851">
    <property type="entry name" value="AMP-bd_C_sf"/>
</dbReference>
<dbReference type="PANTHER" id="PTHR45527">
    <property type="entry name" value="NONRIBOSOMAL PEPTIDE SYNTHETASE"/>
    <property type="match status" value="1"/>
</dbReference>
<dbReference type="CDD" id="cd05930">
    <property type="entry name" value="A_NRPS"/>
    <property type="match status" value="2"/>
</dbReference>
<dbReference type="Gene3D" id="3.30.559.10">
    <property type="entry name" value="Chloramphenicol acetyltransferase-like domain"/>
    <property type="match status" value="4"/>
</dbReference>
<dbReference type="SMART" id="SM00825">
    <property type="entry name" value="PKS_KS"/>
    <property type="match status" value="1"/>
</dbReference>
<keyword evidence="10" id="KW-0472">Membrane</keyword>
<dbReference type="FunFam" id="3.40.50.12780:FF:000012">
    <property type="entry name" value="Non-ribosomal peptide synthetase"/>
    <property type="match status" value="1"/>
</dbReference>
<dbReference type="SMART" id="SM01294">
    <property type="entry name" value="PKS_PP_betabranch"/>
    <property type="match status" value="1"/>
</dbReference>
<dbReference type="InterPro" id="IPR016039">
    <property type="entry name" value="Thiolase-like"/>
</dbReference>
<keyword evidence="3" id="KW-0596">Phosphopantetheine</keyword>
<dbReference type="CDD" id="cd00833">
    <property type="entry name" value="PKS"/>
    <property type="match status" value="1"/>
</dbReference>
<dbReference type="InterPro" id="IPR020841">
    <property type="entry name" value="PKS_Beta-ketoAc_synthase_dom"/>
</dbReference>
<dbReference type="SUPFAM" id="SSF56801">
    <property type="entry name" value="Acetyl-CoA synthetase-like"/>
    <property type="match status" value="3"/>
</dbReference>
<comment type="function">
    <text evidence="8">Involved in production of the polyketide antibiotic thailandamide.</text>
</comment>
<feature type="transmembrane region" description="Helical" evidence="10">
    <location>
        <begin position="4594"/>
        <end position="4613"/>
    </location>
</feature>
<keyword evidence="10" id="KW-1133">Transmembrane helix</keyword>
<dbReference type="Gene3D" id="3.90.1150.10">
    <property type="entry name" value="Aspartate Aminotransferase, domain 1"/>
    <property type="match status" value="1"/>
</dbReference>
<dbReference type="NCBIfam" id="TIGR01733">
    <property type="entry name" value="AA-adenyl-dom"/>
    <property type="match status" value="3"/>
</dbReference>
<dbReference type="Pfam" id="PF00698">
    <property type="entry name" value="Acyl_transf_1"/>
    <property type="match status" value="1"/>
</dbReference>
<dbReference type="PROSITE" id="PS00455">
    <property type="entry name" value="AMP_BINDING"/>
    <property type="match status" value="3"/>
</dbReference>
<dbReference type="InterPro" id="IPR015422">
    <property type="entry name" value="PyrdxlP-dep_Trfase_small"/>
</dbReference>
<dbReference type="InterPro" id="IPR018201">
    <property type="entry name" value="Ketoacyl_synth_AS"/>
</dbReference>
<feature type="domain" description="Carrier" evidence="11">
    <location>
        <begin position="920"/>
        <end position="998"/>
    </location>
</feature>
<dbReference type="InterPro" id="IPR009081">
    <property type="entry name" value="PP-bd_ACP"/>
</dbReference>
<dbReference type="PROSITE" id="PS00012">
    <property type="entry name" value="PHOSPHOPANTETHEINE"/>
    <property type="match status" value="4"/>
</dbReference>
<evidence type="ECO:0000256" key="1">
    <source>
        <dbReference type="ARBA" id="ARBA00001957"/>
    </source>
</evidence>
<evidence type="ECO:0000313" key="13">
    <source>
        <dbReference type="EMBL" id="TDR42086.1"/>
    </source>
</evidence>
<dbReference type="InterPro" id="IPR014030">
    <property type="entry name" value="Ketoacyl_synth_N"/>
</dbReference>
<dbReference type="EMBL" id="SNZH01000009">
    <property type="protein sequence ID" value="TDR42086.1"/>
    <property type="molecule type" value="Genomic_DNA"/>
</dbReference>
<dbReference type="InterPro" id="IPR015424">
    <property type="entry name" value="PyrdxlP-dep_Trfase"/>
</dbReference>
<dbReference type="SMART" id="SM00827">
    <property type="entry name" value="PKS_AT"/>
    <property type="match status" value="1"/>
</dbReference>
<dbReference type="Pfam" id="PF00550">
    <property type="entry name" value="PP-binding"/>
    <property type="match status" value="4"/>
</dbReference>
<comment type="pathway">
    <text evidence="2">Lipid metabolism; fatty acid biosynthesis.</text>
</comment>
<dbReference type="GO" id="GO:0031177">
    <property type="term" value="F:phosphopantetheine binding"/>
    <property type="evidence" value="ECO:0007669"/>
    <property type="project" value="InterPro"/>
</dbReference>
<evidence type="ECO:0000259" key="12">
    <source>
        <dbReference type="PROSITE" id="PS52004"/>
    </source>
</evidence>
<dbReference type="InterPro" id="IPR001242">
    <property type="entry name" value="Condensation_dom"/>
</dbReference>
<name>A0A4R6YU95_9GAMM</name>
<dbReference type="FunFam" id="3.40.47.10:FF:000019">
    <property type="entry name" value="Polyketide synthase type I"/>
    <property type="match status" value="1"/>
</dbReference>
<dbReference type="Gene3D" id="3.40.50.980">
    <property type="match status" value="2"/>
</dbReference>
<protein>
    <submittedName>
        <fullName evidence="13">Non-ribosomal peptide synthase protein (TIGR01720 family)/amino acid adenylation domain-containing protein</fullName>
    </submittedName>
</protein>
<dbReference type="GO" id="GO:0005737">
    <property type="term" value="C:cytoplasm"/>
    <property type="evidence" value="ECO:0007669"/>
    <property type="project" value="TreeGrafter"/>
</dbReference>
<evidence type="ECO:0000256" key="10">
    <source>
        <dbReference type="SAM" id="Phobius"/>
    </source>
</evidence>
<dbReference type="Gene3D" id="3.30.70.3290">
    <property type="match status" value="1"/>
</dbReference>
<dbReference type="GO" id="GO:0004315">
    <property type="term" value="F:3-oxoacyl-[acyl-carrier-protein] synthase activity"/>
    <property type="evidence" value="ECO:0007669"/>
    <property type="project" value="InterPro"/>
</dbReference>
<dbReference type="GO" id="GO:0006633">
    <property type="term" value="P:fatty acid biosynthetic process"/>
    <property type="evidence" value="ECO:0007669"/>
    <property type="project" value="UniProtKB-UniPathway"/>
</dbReference>
<dbReference type="InterPro" id="IPR036736">
    <property type="entry name" value="ACP-like_sf"/>
</dbReference>
<dbReference type="PROSITE" id="PS52004">
    <property type="entry name" value="KS3_2"/>
    <property type="match status" value="1"/>
</dbReference>
<keyword evidence="5" id="KW-0808">Transferase</keyword>
<dbReference type="InterPro" id="IPR023213">
    <property type="entry name" value="CAT-like_dom_sf"/>
</dbReference>
<dbReference type="InterPro" id="IPR001227">
    <property type="entry name" value="Ac_transferase_dom_sf"/>
</dbReference>
<dbReference type="InterPro" id="IPR025110">
    <property type="entry name" value="AMP-bd_C"/>
</dbReference>
<organism evidence="13 14">
    <name type="scientific">Tahibacter aquaticus</name>
    <dbReference type="NCBI Taxonomy" id="520092"/>
    <lineage>
        <taxon>Bacteria</taxon>
        <taxon>Pseudomonadati</taxon>
        <taxon>Pseudomonadota</taxon>
        <taxon>Gammaproteobacteria</taxon>
        <taxon>Lysobacterales</taxon>
        <taxon>Rhodanobacteraceae</taxon>
        <taxon>Tahibacter</taxon>
    </lineage>
</organism>
<dbReference type="Gene3D" id="3.40.47.10">
    <property type="match status" value="1"/>
</dbReference>
<dbReference type="GO" id="GO:0030170">
    <property type="term" value="F:pyridoxal phosphate binding"/>
    <property type="evidence" value="ECO:0007669"/>
    <property type="project" value="InterPro"/>
</dbReference>
<reference evidence="13 14" key="1">
    <citation type="submission" date="2019-03" db="EMBL/GenBank/DDBJ databases">
        <title>Genomic Encyclopedia of Type Strains, Phase IV (KMG-IV): sequencing the most valuable type-strain genomes for metagenomic binning, comparative biology and taxonomic classification.</title>
        <authorList>
            <person name="Goeker M."/>
        </authorList>
    </citation>
    <scope>NUCLEOTIDE SEQUENCE [LARGE SCALE GENOMIC DNA]</scope>
    <source>
        <strain evidence="13 14">DSM 21667</strain>
    </source>
</reference>
<keyword evidence="10" id="KW-0812">Transmembrane</keyword>
<dbReference type="InterPro" id="IPR005814">
    <property type="entry name" value="Aminotrans_3"/>
</dbReference>
<dbReference type="OrthoDB" id="9030879at2"/>
<dbReference type="Pfam" id="PF00668">
    <property type="entry name" value="Condensation"/>
    <property type="match status" value="4"/>
</dbReference>
<dbReference type="Proteomes" id="UP000295293">
    <property type="component" value="Unassembled WGS sequence"/>
</dbReference>
<comment type="cofactor">
    <cofactor evidence="1">
        <name>pantetheine 4'-phosphate</name>
        <dbReference type="ChEBI" id="CHEBI:47942"/>
    </cofactor>
</comment>
<dbReference type="SUPFAM" id="SSF52777">
    <property type="entry name" value="CoA-dependent acyltransferases"/>
    <property type="match status" value="8"/>
</dbReference>
<dbReference type="InterPro" id="IPR006162">
    <property type="entry name" value="Ppantetheine_attach_site"/>
</dbReference>
<evidence type="ECO:0000259" key="11">
    <source>
        <dbReference type="PROSITE" id="PS50075"/>
    </source>
</evidence>
<feature type="domain" description="Ketosynthase family 3 (KS3)" evidence="12">
    <location>
        <begin position="37"/>
        <end position="459"/>
    </location>
</feature>
<gene>
    <name evidence="13" type="ORF">DFR29_109142</name>
</gene>
<dbReference type="InterPro" id="IPR032821">
    <property type="entry name" value="PKS_assoc"/>
</dbReference>
<dbReference type="PROSITE" id="PS50075">
    <property type="entry name" value="CARRIER"/>
    <property type="match status" value="4"/>
</dbReference>
<dbReference type="Gene3D" id="3.40.50.12780">
    <property type="entry name" value="N-terminal domain of ligase-like"/>
    <property type="match status" value="2"/>
</dbReference>